<evidence type="ECO:0000313" key="2">
    <source>
        <dbReference type="Proteomes" id="UP000673447"/>
    </source>
</evidence>
<dbReference type="AlphaFoldDB" id="A0A941ATZ4"/>
<proteinExistence type="predicted"/>
<reference evidence="1" key="2">
    <citation type="submission" date="2021-03" db="EMBL/GenBank/DDBJ databases">
        <authorList>
            <person name="Cao W."/>
        </authorList>
    </citation>
    <scope>NUCLEOTIDE SEQUENCE</scope>
    <source>
        <strain evidence="1">110414</strain>
    </source>
</reference>
<evidence type="ECO:0000313" key="1">
    <source>
        <dbReference type="EMBL" id="MBP3984599.1"/>
    </source>
</evidence>
<keyword evidence="2" id="KW-1185">Reference proteome</keyword>
<gene>
    <name evidence="1" type="ORF">J5837_09235</name>
</gene>
<dbReference type="EMBL" id="JAGKTC010000002">
    <property type="protein sequence ID" value="MBP3984599.1"/>
    <property type="molecule type" value="Genomic_DNA"/>
</dbReference>
<feature type="non-terminal residue" evidence="1">
    <location>
        <position position="1"/>
    </location>
</feature>
<sequence>VLVTHPLLIKLERALTDTSGVYVGAGVDAKTCFSSLASDILAHICMPFPVSATVMPPGFPDAALGSTISGHCVAHRVGYWLVYQPDQDRFYCFWGTDQSNLGAHGVFGGPLYCWSA</sequence>
<dbReference type="Proteomes" id="UP000673447">
    <property type="component" value="Unassembled WGS sequence"/>
</dbReference>
<accession>A0A941ATZ4</accession>
<comment type="caution">
    <text evidence="1">The sequence shown here is derived from an EMBL/GenBank/DDBJ whole genome shotgun (WGS) entry which is preliminary data.</text>
</comment>
<organism evidence="1 2">
    <name type="scientific">Pseudoxanthomonas helianthi</name>
    <dbReference type="NCBI Taxonomy" id="1453541"/>
    <lineage>
        <taxon>Bacteria</taxon>
        <taxon>Pseudomonadati</taxon>
        <taxon>Pseudomonadota</taxon>
        <taxon>Gammaproteobacteria</taxon>
        <taxon>Lysobacterales</taxon>
        <taxon>Lysobacteraceae</taxon>
        <taxon>Pseudoxanthomonas</taxon>
    </lineage>
</organism>
<reference evidence="1" key="1">
    <citation type="journal article" date="2016" name="Int. J. Syst. Evol. Microbiol.">
        <title>Pseudoxanthomonas helianthi sp. nov., isolated from roots of Jerusalem artichoke (Helianthus tuberosus).</title>
        <authorList>
            <person name="Kittiwongwattana C."/>
            <person name="Thawai C."/>
        </authorList>
    </citation>
    <scope>NUCLEOTIDE SEQUENCE</scope>
    <source>
        <strain evidence="1">110414</strain>
    </source>
</reference>
<dbReference type="RefSeq" id="WP_210536467.1">
    <property type="nucleotide sequence ID" value="NZ_JAGKTC010000002.1"/>
</dbReference>
<protein>
    <submittedName>
        <fullName evidence="1">Uncharacterized protein</fullName>
    </submittedName>
</protein>
<name>A0A941ATZ4_9GAMM</name>